<protein>
    <submittedName>
        <fullName evidence="1">Uncharacterized protein</fullName>
    </submittedName>
</protein>
<organism evidence="1 2">
    <name type="scientific">Paramecium sonneborni</name>
    <dbReference type="NCBI Taxonomy" id="65129"/>
    <lineage>
        <taxon>Eukaryota</taxon>
        <taxon>Sar</taxon>
        <taxon>Alveolata</taxon>
        <taxon>Ciliophora</taxon>
        <taxon>Intramacronucleata</taxon>
        <taxon>Oligohymenophorea</taxon>
        <taxon>Peniculida</taxon>
        <taxon>Parameciidae</taxon>
        <taxon>Paramecium</taxon>
    </lineage>
</organism>
<dbReference type="EMBL" id="CAJJDN010000099">
    <property type="protein sequence ID" value="CAD8111762.1"/>
    <property type="molecule type" value="Genomic_DNA"/>
</dbReference>
<name>A0A8S1Q8B9_9CILI</name>
<accession>A0A8S1Q8B9</accession>
<keyword evidence="2" id="KW-1185">Reference proteome</keyword>
<dbReference type="Proteomes" id="UP000692954">
    <property type="component" value="Unassembled WGS sequence"/>
</dbReference>
<comment type="caution">
    <text evidence="1">The sequence shown here is derived from an EMBL/GenBank/DDBJ whole genome shotgun (WGS) entry which is preliminary data.</text>
</comment>
<sequence>MIQNKGDENFKQVKMNPLNKSTSKQLYSFSKSPRFNYKEKPDYVKNSAPFYEIKGTIGSPNKGVTFGYGTKVDFSKLCDETPGPGSYKLEIEQPKTNIQKHTMGIGRTYYKQKNDIPDVGKYEIQSSLIKKEGVPHFGQKITFKAETCSPGPGKYDIQYKEHSQSLIYHPVSDRKSRTPDNIPGPQFYRPKTDFSANYVNSNWSNCNTSKFSKEERFSNKKSYKPGPGQYQIPGEFGIY</sequence>
<dbReference type="OrthoDB" id="406368at2759"/>
<evidence type="ECO:0000313" key="2">
    <source>
        <dbReference type="Proteomes" id="UP000692954"/>
    </source>
</evidence>
<dbReference type="AlphaFoldDB" id="A0A8S1Q8B9"/>
<proteinExistence type="predicted"/>
<reference evidence="1" key="1">
    <citation type="submission" date="2021-01" db="EMBL/GenBank/DDBJ databases">
        <authorList>
            <consortium name="Genoscope - CEA"/>
            <person name="William W."/>
        </authorList>
    </citation>
    <scope>NUCLEOTIDE SEQUENCE</scope>
</reference>
<evidence type="ECO:0000313" key="1">
    <source>
        <dbReference type="EMBL" id="CAD8111762.1"/>
    </source>
</evidence>
<dbReference type="InterPro" id="IPR010736">
    <property type="entry name" value="SHIPPO-rpt"/>
</dbReference>
<dbReference type="Pfam" id="PF07004">
    <property type="entry name" value="SHIPPO-rpt"/>
    <property type="match status" value="2"/>
</dbReference>
<gene>
    <name evidence="1" type="ORF">PSON_ATCC_30995.1.T0990045</name>
</gene>